<dbReference type="PIRSF" id="PIRSF018266">
    <property type="entry name" value="FecR"/>
    <property type="match status" value="1"/>
</dbReference>
<feature type="domain" description="FecR protein" evidence="2">
    <location>
        <begin position="124"/>
        <end position="202"/>
    </location>
</feature>
<dbReference type="Pfam" id="PF04773">
    <property type="entry name" value="FecR"/>
    <property type="match status" value="1"/>
</dbReference>
<evidence type="ECO:0000259" key="2">
    <source>
        <dbReference type="Pfam" id="PF04773"/>
    </source>
</evidence>
<feature type="transmembrane region" description="Helical" evidence="1">
    <location>
        <begin position="88"/>
        <end position="106"/>
    </location>
</feature>
<feature type="domain" description="Protein FecR C-terminal" evidence="3">
    <location>
        <begin position="238"/>
        <end position="304"/>
    </location>
</feature>
<keyword evidence="1" id="KW-0812">Transmembrane</keyword>
<dbReference type="AlphaFoldDB" id="A0A212IU30"/>
<evidence type="ECO:0000259" key="3">
    <source>
        <dbReference type="Pfam" id="PF16344"/>
    </source>
</evidence>
<sequence length="306" mass="34989">MVTNDTDRLLARYFAGELTPQDRIRLEKWLAESQEHEDYFFELTSLYQNMGTGEYPPFDVQKAIEILEEHINKTSLKRVSHKRNKRKPLAWIISAAAAVAILFFIFNRKQDNPITTITEKGLYSFADSTKINLIEGEVSFSKNRTRDTIYLKGKASFEMNSKKAESKIVKAGNIYVKDIGTKFTVEANTPDSVYVSVTEGEVLFYSDSNTGINLKMSQCGYYLSKNNKFYKETMRGNFQFKGTSLSEVIRQLNTFYGQQIELKDKSFQDLPITVTFTKEDLSTILDVVAITLNLKVDHIGDGYTIE</sequence>
<proteinExistence type="predicted"/>
<dbReference type="InterPro" id="IPR006860">
    <property type="entry name" value="FecR"/>
</dbReference>
<organism evidence="4">
    <name type="scientific">uncultured Dysgonomonas sp</name>
    <dbReference type="NCBI Taxonomy" id="206096"/>
    <lineage>
        <taxon>Bacteria</taxon>
        <taxon>Pseudomonadati</taxon>
        <taxon>Bacteroidota</taxon>
        <taxon>Bacteroidia</taxon>
        <taxon>Bacteroidales</taxon>
        <taxon>Dysgonomonadaceae</taxon>
        <taxon>Dysgonomonas</taxon>
        <taxon>environmental samples</taxon>
    </lineage>
</organism>
<reference evidence="4" key="1">
    <citation type="submission" date="2016-04" db="EMBL/GenBank/DDBJ databases">
        <authorList>
            <person name="Evans L.H."/>
            <person name="Alamgir A."/>
            <person name="Owens N."/>
            <person name="Weber N.D."/>
            <person name="Virtaneva K."/>
            <person name="Barbian K."/>
            <person name="Babar A."/>
            <person name="Rosenke K."/>
        </authorList>
    </citation>
    <scope>NUCLEOTIDE SEQUENCE</scope>
    <source>
        <strain evidence="4">86-2</strain>
    </source>
</reference>
<dbReference type="Pfam" id="PF16344">
    <property type="entry name" value="FecR_C"/>
    <property type="match status" value="1"/>
</dbReference>
<gene>
    <name evidence="4" type="ORF">KL86DYS2_10042</name>
</gene>
<dbReference type="PANTHER" id="PTHR30273:SF2">
    <property type="entry name" value="PROTEIN FECR"/>
    <property type="match status" value="1"/>
</dbReference>
<dbReference type="PANTHER" id="PTHR30273">
    <property type="entry name" value="PERIPLASMIC SIGNAL SENSOR AND SIGMA FACTOR ACTIVATOR FECR-RELATED"/>
    <property type="match status" value="1"/>
</dbReference>
<keyword evidence="1" id="KW-1133">Transmembrane helix</keyword>
<evidence type="ECO:0000256" key="1">
    <source>
        <dbReference type="SAM" id="Phobius"/>
    </source>
</evidence>
<dbReference type="RefSeq" id="WP_296945884.1">
    <property type="nucleotide sequence ID" value="NZ_LT599021.1"/>
</dbReference>
<accession>A0A212IU30</accession>
<evidence type="ECO:0000313" key="4">
    <source>
        <dbReference type="EMBL" id="SBV90659.1"/>
    </source>
</evidence>
<dbReference type="GO" id="GO:0016989">
    <property type="term" value="F:sigma factor antagonist activity"/>
    <property type="evidence" value="ECO:0007669"/>
    <property type="project" value="TreeGrafter"/>
</dbReference>
<dbReference type="InterPro" id="IPR012373">
    <property type="entry name" value="Ferrdict_sens_TM"/>
</dbReference>
<protein>
    <recommendedName>
        <fullName evidence="5">FecR protein domain-containing protein</fullName>
    </recommendedName>
</protein>
<keyword evidence="1" id="KW-0472">Membrane</keyword>
<dbReference type="Gene3D" id="3.55.50.30">
    <property type="match status" value="1"/>
</dbReference>
<dbReference type="InterPro" id="IPR032508">
    <property type="entry name" value="FecR_C"/>
</dbReference>
<name>A0A212IU30_9BACT</name>
<evidence type="ECO:0008006" key="5">
    <source>
        <dbReference type="Google" id="ProtNLM"/>
    </source>
</evidence>
<dbReference type="Gene3D" id="2.60.120.1440">
    <property type="match status" value="1"/>
</dbReference>
<dbReference type="EMBL" id="FLUL01000001">
    <property type="protein sequence ID" value="SBV90659.1"/>
    <property type="molecule type" value="Genomic_DNA"/>
</dbReference>